<dbReference type="Proteomes" id="UP001172681">
    <property type="component" value="Unassembled WGS sequence"/>
</dbReference>
<feature type="region of interest" description="Disordered" evidence="1">
    <location>
        <begin position="367"/>
        <end position="408"/>
    </location>
</feature>
<evidence type="ECO:0000313" key="2">
    <source>
        <dbReference type="EMBL" id="KAJ9616205.1"/>
    </source>
</evidence>
<dbReference type="PANTHER" id="PTHR37012">
    <property type="entry name" value="B-ZIP TRANSCRIPTION FACTOR (EUROFUNG)-RELATED"/>
    <property type="match status" value="1"/>
</dbReference>
<organism evidence="2 3">
    <name type="scientific">Knufia peltigerae</name>
    <dbReference type="NCBI Taxonomy" id="1002370"/>
    <lineage>
        <taxon>Eukaryota</taxon>
        <taxon>Fungi</taxon>
        <taxon>Dikarya</taxon>
        <taxon>Ascomycota</taxon>
        <taxon>Pezizomycotina</taxon>
        <taxon>Eurotiomycetes</taxon>
        <taxon>Chaetothyriomycetidae</taxon>
        <taxon>Chaetothyriales</taxon>
        <taxon>Trichomeriaceae</taxon>
        <taxon>Knufia</taxon>
    </lineage>
</organism>
<dbReference type="AlphaFoldDB" id="A0AA38XMG2"/>
<protein>
    <submittedName>
        <fullName evidence="2">Uncharacterized protein</fullName>
    </submittedName>
</protein>
<name>A0AA38XMG2_9EURO</name>
<proteinExistence type="predicted"/>
<evidence type="ECO:0000256" key="1">
    <source>
        <dbReference type="SAM" id="MobiDB-lite"/>
    </source>
</evidence>
<evidence type="ECO:0000313" key="3">
    <source>
        <dbReference type="Proteomes" id="UP001172681"/>
    </source>
</evidence>
<dbReference type="PANTHER" id="PTHR37012:SF7">
    <property type="entry name" value="B-ZIP TRANSCRIPTION FACTOR (EUROFUNG)-RELATED"/>
    <property type="match status" value="1"/>
</dbReference>
<dbReference type="EMBL" id="JAPDRN010000168">
    <property type="protein sequence ID" value="KAJ9616205.1"/>
    <property type="molecule type" value="Genomic_DNA"/>
</dbReference>
<reference evidence="2" key="1">
    <citation type="submission" date="2022-10" db="EMBL/GenBank/DDBJ databases">
        <title>Culturing micro-colonial fungi from biological soil crusts in the Mojave desert and describing Neophaeococcomyces mojavensis, and introducing the new genera and species Taxawa tesnikishii.</title>
        <authorList>
            <person name="Kurbessoian T."/>
            <person name="Stajich J.E."/>
        </authorList>
    </citation>
    <scope>NUCLEOTIDE SEQUENCE</scope>
    <source>
        <strain evidence="2">TK_35</strain>
    </source>
</reference>
<keyword evidence="3" id="KW-1185">Reference proteome</keyword>
<dbReference type="InterPro" id="IPR021833">
    <property type="entry name" value="DUF3425"/>
</dbReference>
<gene>
    <name evidence="2" type="ORF">H2204_014000</name>
</gene>
<accession>A0AA38XMG2</accession>
<dbReference type="Pfam" id="PF11905">
    <property type="entry name" value="DUF3425"/>
    <property type="match status" value="1"/>
</dbReference>
<sequence>MFQRLSKPGTDLPQGNAAVEFQWISGGTKTGTDSARSPSGEYGLPALPNAQPALLNIEAIPASLPAPANFIAMASTGEFEPSIAHSSIATSKQNISRLTNQALVQSTNTSRQHTTKSSRIYDWVNPQSSCCCHAHLDRQPGQPALWQGSFWKFICDVLSERFDWAESVQPADDAESEDVLVRAMVEGWDNVADCGRLHPSLQMLRRIDEATFRPIAKIERLAMLRAMHLLLQFHSQPSAERYNRLPPWYLYRPSQHVPHTYAIDYWAWPPFRQRFISNEDTYCGNDFFFMYQSQLRLLWPFEFRDCYTHDLETGLYKPSRLFDERINDIKCWTMGNDFFERFPELSSDIPVAVGQVPKLLCSGIRQMNKRSSSPASTTLNRDIQSSRGMVVDEGELRPQESQGECPDERAEALGDASSLTLSSYGQLFEPHLSQSPDEQSYALPLPLHGYHFQGPTVYHSFSTSHGFYNTGDFDFDTESVQPTTGDASAFPFTPGAAVCGSAGSTDLSGYLNMFSIV</sequence>
<feature type="compositionally biased region" description="Polar residues" evidence="1">
    <location>
        <begin position="369"/>
        <end position="387"/>
    </location>
</feature>
<comment type="caution">
    <text evidence="2">The sequence shown here is derived from an EMBL/GenBank/DDBJ whole genome shotgun (WGS) entry which is preliminary data.</text>
</comment>